<keyword evidence="2" id="KW-1185">Reference proteome</keyword>
<gene>
    <name evidence="1" type="ORF">MERR_LOCUS2238</name>
</gene>
<dbReference type="AlphaFoldDB" id="A0A6D2HLF2"/>
<dbReference type="OrthoDB" id="1101056at2759"/>
<organism evidence="1 2">
    <name type="scientific">Microthlaspi erraticum</name>
    <dbReference type="NCBI Taxonomy" id="1685480"/>
    <lineage>
        <taxon>Eukaryota</taxon>
        <taxon>Viridiplantae</taxon>
        <taxon>Streptophyta</taxon>
        <taxon>Embryophyta</taxon>
        <taxon>Tracheophyta</taxon>
        <taxon>Spermatophyta</taxon>
        <taxon>Magnoliopsida</taxon>
        <taxon>eudicotyledons</taxon>
        <taxon>Gunneridae</taxon>
        <taxon>Pentapetalae</taxon>
        <taxon>rosids</taxon>
        <taxon>malvids</taxon>
        <taxon>Brassicales</taxon>
        <taxon>Brassicaceae</taxon>
        <taxon>Coluteocarpeae</taxon>
        <taxon>Microthlaspi</taxon>
    </lineage>
</organism>
<evidence type="ECO:0000313" key="2">
    <source>
        <dbReference type="Proteomes" id="UP000467841"/>
    </source>
</evidence>
<protein>
    <submittedName>
        <fullName evidence="1">Uncharacterized protein</fullName>
    </submittedName>
</protein>
<evidence type="ECO:0000313" key="1">
    <source>
        <dbReference type="EMBL" id="CAA7015003.1"/>
    </source>
</evidence>
<dbReference type="EMBL" id="CACVBM020000140">
    <property type="protein sequence ID" value="CAA7015003.1"/>
    <property type="molecule type" value="Genomic_DNA"/>
</dbReference>
<comment type="caution">
    <text evidence="1">The sequence shown here is derived from an EMBL/GenBank/DDBJ whole genome shotgun (WGS) entry which is preliminary data.</text>
</comment>
<name>A0A6D2HLF2_9BRAS</name>
<feature type="non-terminal residue" evidence="1">
    <location>
        <position position="39"/>
    </location>
</feature>
<accession>A0A6D2HLF2</accession>
<sequence length="39" mass="4395">MIEVSVSGQALEDDDPVTVTFPSTLRRVILEAWWDLGFT</sequence>
<proteinExistence type="predicted"/>
<dbReference type="Proteomes" id="UP000467841">
    <property type="component" value="Unassembled WGS sequence"/>
</dbReference>
<reference evidence="1" key="1">
    <citation type="submission" date="2020-01" db="EMBL/GenBank/DDBJ databases">
        <authorList>
            <person name="Mishra B."/>
        </authorList>
    </citation>
    <scope>NUCLEOTIDE SEQUENCE [LARGE SCALE GENOMIC DNA]</scope>
</reference>